<dbReference type="InterPro" id="IPR050367">
    <property type="entry name" value="APC_superfamily"/>
</dbReference>
<feature type="transmembrane region" description="Helical" evidence="6">
    <location>
        <begin position="276"/>
        <end position="303"/>
    </location>
</feature>
<dbReference type="Pfam" id="PF13520">
    <property type="entry name" value="AA_permease_2"/>
    <property type="match status" value="1"/>
</dbReference>
<evidence type="ECO:0000313" key="8">
    <source>
        <dbReference type="Proteomes" id="UP001158067"/>
    </source>
</evidence>
<dbReference type="InterPro" id="IPR002293">
    <property type="entry name" value="AA/rel_permease1"/>
</dbReference>
<dbReference type="PIRSF" id="PIRSF006060">
    <property type="entry name" value="AA_transporter"/>
    <property type="match status" value="1"/>
</dbReference>
<evidence type="ECO:0000256" key="6">
    <source>
        <dbReference type="SAM" id="Phobius"/>
    </source>
</evidence>
<feature type="transmembrane region" description="Helical" evidence="6">
    <location>
        <begin position="161"/>
        <end position="182"/>
    </location>
</feature>
<reference evidence="7 8" key="1">
    <citation type="submission" date="2017-05" db="EMBL/GenBank/DDBJ databases">
        <authorList>
            <person name="Varghese N."/>
            <person name="Submissions S."/>
        </authorList>
    </citation>
    <scope>NUCLEOTIDE SEQUENCE [LARGE SCALE GENOMIC DNA]</scope>
    <source>
        <strain evidence="7 8">DSM 25457</strain>
    </source>
</reference>
<dbReference type="RefSeq" id="WP_283433217.1">
    <property type="nucleotide sequence ID" value="NZ_FXUG01000007.1"/>
</dbReference>
<name>A0ABY1QAC7_9BACT</name>
<keyword evidence="4 6" id="KW-1133">Transmembrane helix</keyword>
<evidence type="ECO:0000256" key="2">
    <source>
        <dbReference type="ARBA" id="ARBA00022475"/>
    </source>
</evidence>
<feature type="transmembrane region" description="Helical" evidence="6">
    <location>
        <begin position="350"/>
        <end position="369"/>
    </location>
</feature>
<dbReference type="PANTHER" id="PTHR42770">
    <property type="entry name" value="AMINO ACID TRANSPORTER-RELATED"/>
    <property type="match status" value="1"/>
</dbReference>
<organism evidence="7 8">
    <name type="scientific">Neorhodopirellula lusitana</name>
    <dbReference type="NCBI Taxonomy" id="445327"/>
    <lineage>
        <taxon>Bacteria</taxon>
        <taxon>Pseudomonadati</taxon>
        <taxon>Planctomycetota</taxon>
        <taxon>Planctomycetia</taxon>
        <taxon>Pirellulales</taxon>
        <taxon>Pirellulaceae</taxon>
        <taxon>Neorhodopirellula</taxon>
    </lineage>
</organism>
<sequence>MRADVLKTLENSDEQIGLFGAVAIGVGGMVGGGIFAVLGLAALLAGGATPIAFVVAGCVALITAYSYAKLSVAYPDNGGTIIFIDKAFGVDWFTGSCNMLLWLGYIVTLSLYTVAFANYSATFVPEPWQTPWMHHALITAGVVLPTLLNLFSAAIVSKTEIYIVGLKVAILVVIVALGFSSIDMQRIRPSDWPSSLSIVSAGMIIFVAYEGFELIANTSASVKDYRRTLPRAYYVSVLFVIVLYLLIAAIVVGALPSDEIASSQDFALAEAARPSLGQFGFTLVGITAVLATLSAINSTLYGAARLSYSIATEGELPKQLERKVWNQPVGLLITAGGALMLSNLADLSSISMMASASFLVIFALVNLANFVKWKATNSNRLIAMGGFLLCSAALLTLMGHVYQTEPSQLWVLVGLIAIAAALEGGYILFLKPTGQVSRLEPQTIDAPNF</sequence>
<comment type="caution">
    <text evidence="7">The sequence shown here is derived from an EMBL/GenBank/DDBJ whole genome shotgun (WGS) entry which is preliminary data.</text>
</comment>
<dbReference type="Proteomes" id="UP001158067">
    <property type="component" value="Unassembled WGS sequence"/>
</dbReference>
<feature type="transmembrane region" description="Helical" evidence="6">
    <location>
        <begin position="132"/>
        <end position="154"/>
    </location>
</feature>
<protein>
    <submittedName>
        <fullName evidence="7">Amino acid:proton symporter, ABT family</fullName>
    </submittedName>
</protein>
<keyword evidence="2" id="KW-1003">Cell membrane</keyword>
<feature type="transmembrane region" description="Helical" evidence="6">
    <location>
        <begin position="408"/>
        <end position="429"/>
    </location>
</feature>
<feature type="transmembrane region" description="Helical" evidence="6">
    <location>
        <begin position="51"/>
        <end position="68"/>
    </location>
</feature>
<feature type="transmembrane region" description="Helical" evidence="6">
    <location>
        <begin position="381"/>
        <end position="402"/>
    </location>
</feature>
<feature type="transmembrane region" description="Helical" evidence="6">
    <location>
        <begin position="100"/>
        <end position="120"/>
    </location>
</feature>
<evidence type="ECO:0000256" key="1">
    <source>
        <dbReference type="ARBA" id="ARBA00004651"/>
    </source>
</evidence>
<dbReference type="EMBL" id="FXUG01000007">
    <property type="protein sequence ID" value="SMP61646.1"/>
    <property type="molecule type" value="Genomic_DNA"/>
</dbReference>
<dbReference type="PANTHER" id="PTHR42770:SF11">
    <property type="entry name" value="INNER MEMBRANE TRANSPORT PROTEIN YBAT"/>
    <property type="match status" value="1"/>
</dbReference>
<evidence type="ECO:0000313" key="7">
    <source>
        <dbReference type="EMBL" id="SMP61646.1"/>
    </source>
</evidence>
<evidence type="ECO:0000256" key="4">
    <source>
        <dbReference type="ARBA" id="ARBA00022989"/>
    </source>
</evidence>
<keyword evidence="3 6" id="KW-0812">Transmembrane</keyword>
<feature type="transmembrane region" description="Helical" evidence="6">
    <location>
        <begin position="194"/>
        <end position="212"/>
    </location>
</feature>
<dbReference type="Gene3D" id="1.20.1740.10">
    <property type="entry name" value="Amino acid/polyamine transporter I"/>
    <property type="match status" value="1"/>
</dbReference>
<proteinExistence type="predicted"/>
<evidence type="ECO:0000256" key="3">
    <source>
        <dbReference type="ARBA" id="ARBA00022692"/>
    </source>
</evidence>
<evidence type="ECO:0000256" key="5">
    <source>
        <dbReference type="ARBA" id="ARBA00023136"/>
    </source>
</evidence>
<keyword evidence="5 6" id="KW-0472">Membrane</keyword>
<accession>A0ABY1QAC7</accession>
<comment type="subcellular location">
    <subcellularLocation>
        <location evidence="1">Cell membrane</location>
        <topology evidence="1">Multi-pass membrane protein</topology>
    </subcellularLocation>
</comment>
<feature type="transmembrane region" description="Helical" evidence="6">
    <location>
        <begin position="324"/>
        <end position="344"/>
    </location>
</feature>
<gene>
    <name evidence="7" type="ORF">SAMN06265222_107140</name>
</gene>
<feature type="transmembrane region" description="Helical" evidence="6">
    <location>
        <begin position="233"/>
        <end position="256"/>
    </location>
</feature>
<feature type="transmembrane region" description="Helical" evidence="6">
    <location>
        <begin position="21"/>
        <end position="45"/>
    </location>
</feature>
<keyword evidence="8" id="KW-1185">Reference proteome</keyword>